<name>A0A1L9P226_9RHOB</name>
<dbReference type="InterPro" id="IPR001753">
    <property type="entry name" value="Enoyl-CoA_hydra/iso"/>
</dbReference>
<dbReference type="GO" id="GO:0006635">
    <property type="term" value="P:fatty acid beta-oxidation"/>
    <property type="evidence" value="ECO:0007669"/>
    <property type="project" value="UniProtKB-UniPathway"/>
</dbReference>
<dbReference type="SUPFAM" id="SSF51395">
    <property type="entry name" value="FMN-linked oxidoreductases"/>
    <property type="match status" value="1"/>
</dbReference>
<comment type="caution">
    <text evidence="5">The sequence shown here is derived from an EMBL/GenBank/DDBJ whole genome shotgun (WGS) entry which is preliminary data.</text>
</comment>
<dbReference type="InterPro" id="IPR013785">
    <property type="entry name" value="Aldolase_TIM"/>
</dbReference>
<evidence type="ECO:0000256" key="2">
    <source>
        <dbReference type="ARBA" id="ARBA00023239"/>
    </source>
</evidence>
<organism evidence="5 6">
    <name type="scientific">Planktotalea frisia</name>
    <dbReference type="NCBI Taxonomy" id="696762"/>
    <lineage>
        <taxon>Bacteria</taxon>
        <taxon>Pseudomonadati</taxon>
        <taxon>Pseudomonadota</taxon>
        <taxon>Alphaproteobacteria</taxon>
        <taxon>Rhodobacterales</taxon>
        <taxon>Paracoccaceae</taxon>
        <taxon>Planktotalea</taxon>
    </lineage>
</organism>
<evidence type="ECO:0000313" key="5">
    <source>
        <dbReference type="EMBL" id="OJI95464.1"/>
    </source>
</evidence>
<dbReference type="PANTHER" id="PTHR11941:SF54">
    <property type="entry name" value="ENOYL-COA HYDRATASE, MITOCHONDRIAL"/>
    <property type="match status" value="1"/>
</dbReference>
<dbReference type="InterPro" id="IPR014748">
    <property type="entry name" value="Enoyl-CoA_hydra_C"/>
</dbReference>
<dbReference type="GO" id="GO:0016491">
    <property type="term" value="F:oxidoreductase activity"/>
    <property type="evidence" value="ECO:0007669"/>
    <property type="project" value="InterPro"/>
</dbReference>
<gene>
    <name evidence="5" type="primary">fadB_1</name>
    <name evidence="5" type="ORF">PFRI_02580</name>
</gene>
<dbReference type="PROSITE" id="PS00166">
    <property type="entry name" value="ENOYL_COA_HYDRATASE"/>
    <property type="match status" value="1"/>
</dbReference>
<dbReference type="GO" id="GO:0010181">
    <property type="term" value="F:FMN binding"/>
    <property type="evidence" value="ECO:0007669"/>
    <property type="project" value="InterPro"/>
</dbReference>
<reference evidence="5 6" key="1">
    <citation type="submission" date="2016-10" db="EMBL/GenBank/DDBJ databases">
        <title>Genome sequence of Planktotalea frisia SH6-1.</title>
        <authorList>
            <person name="Poehlein A."/>
            <person name="Bakenhus I."/>
            <person name="Voget S."/>
            <person name="Brinkhoff T."/>
            <person name="Simon M."/>
        </authorList>
    </citation>
    <scope>NUCLEOTIDE SEQUENCE [LARGE SCALE GENOMIC DNA]</scope>
    <source>
        <strain evidence="5 6">SH6-1</strain>
    </source>
</reference>
<evidence type="ECO:0000313" key="6">
    <source>
        <dbReference type="Proteomes" id="UP000184514"/>
    </source>
</evidence>
<dbReference type="Gene3D" id="1.10.12.10">
    <property type="entry name" value="Lyase 2-enoyl-coa Hydratase, Chain A, domain 2"/>
    <property type="match status" value="1"/>
</dbReference>
<proteinExistence type="inferred from homology"/>
<dbReference type="InterPro" id="IPR001155">
    <property type="entry name" value="OxRdtase_FMN_N"/>
</dbReference>
<sequence>MGWETVALTGDAFDPDVTRLWKAPRALSIAEIGEVQAQFVHSAKLALEVGYDLLEVHCAHGYLLHSFLTNLVNTRSDTYGGDLKGRARWALKRGMFWQSNTGSLWAVSFEFSKSDGASNFALTSCGNEFAPLRKCTKVSRSKDTPMSIQINPTDFTNLSLEAHDDGVWVVTLNRPTKRNALDINTIEELVTFFSAAPRAGVRAVVLAGAGDHFCAGLDLIEHHDEDRSPADFMHVCLRWHEAFNKMEYGGVPIIAALQGAVVGGGLELASAAHVRVMNETTYFALPEGQRGLFTGGGATIRVTDLVGKARMIDMMLMGRVYSGAEAEEVGLAQYRVEGSSFDEALRLARRAAENLPLSNFAICSAVSHMQNMSAMDAAYAEAVVAGVVNTQPDARARLAAFADKSGARIRRND</sequence>
<evidence type="ECO:0000256" key="3">
    <source>
        <dbReference type="RuleBase" id="RU003707"/>
    </source>
</evidence>
<dbReference type="NCBIfam" id="NF006013">
    <property type="entry name" value="PRK08150.1"/>
    <property type="match status" value="1"/>
</dbReference>
<dbReference type="Gene3D" id="3.90.226.10">
    <property type="entry name" value="2-enoyl-CoA Hydratase, Chain A, domain 1"/>
    <property type="match status" value="1"/>
</dbReference>
<dbReference type="SUPFAM" id="SSF52096">
    <property type="entry name" value="ClpP/crotonase"/>
    <property type="match status" value="1"/>
</dbReference>
<dbReference type="InterPro" id="IPR029045">
    <property type="entry name" value="ClpP/crotonase-like_dom_sf"/>
</dbReference>
<keyword evidence="2 5" id="KW-0456">Lyase</keyword>
<evidence type="ECO:0000256" key="1">
    <source>
        <dbReference type="ARBA" id="ARBA00005254"/>
    </source>
</evidence>
<dbReference type="PANTHER" id="PTHR11941">
    <property type="entry name" value="ENOYL-COA HYDRATASE-RELATED"/>
    <property type="match status" value="1"/>
</dbReference>
<feature type="domain" description="NADH:flavin oxidoreductase/NADH oxidase N-terminal" evidence="4">
    <location>
        <begin position="24"/>
        <end position="91"/>
    </location>
</feature>
<dbReference type="AlphaFoldDB" id="A0A1L9P226"/>
<dbReference type="Gene3D" id="3.20.20.70">
    <property type="entry name" value="Aldolase class I"/>
    <property type="match status" value="1"/>
</dbReference>
<comment type="similarity">
    <text evidence="1 3">Belongs to the enoyl-CoA hydratase/isomerase family.</text>
</comment>
<keyword evidence="6" id="KW-1185">Reference proteome</keyword>
<dbReference type="Proteomes" id="UP000184514">
    <property type="component" value="Unassembled WGS sequence"/>
</dbReference>
<dbReference type="EMBL" id="MLCB01000021">
    <property type="protein sequence ID" value="OJI95464.1"/>
    <property type="molecule type" value="Genomic_DNA"/>
</dbReference>
<dbReference type="CDD" id="cd06558">
    <property type="entry name" value="crotonase-like"/>
    <property type="match status" value="1"/>
</dbReference>
<dbReference type="Pfam" id="PF00378">
    <property type="entry name" value="ECH_1"/>
    <property type="match status" value="1"/>
</dbReference>
<dbReference type="GO" id="GO:0004300">
    <property type="term" value="F:enoyl-CoA hydratase activity"/>
    <property type="evidence" value="ECO:0007669"/>
    <property type="project" value="UniProtKB-EC"/>
</dbReference>
<dbReference type="InterPro" id="IPR018376">
    <property type="entry name" value="Enoyl-CoA_hyd/isom_CS"/>
</dbReference>
<dbReference type="STRING" id="696762.PFRI_02580"/>
<dbReference type="EC" id="4.2.1.17" evidence="5"/>
<dbReference type="Pfam" id="PF00724">
    <property type="entry name" value="Oxidored_FMN"/>
    <property type="match status" value="1"/>
</dbReference>
<accession>A0A1L9P226</accession>
<evidence type="ECO:0000259" key="4">
    <source>
        <dbReference type="Pfam" id="PF00724"/>
    </source>
</evidence>
<protein>
    <submittedName>
        <fullName evidence="5">Putative enoyl-CoA hydratase</fullName>
        <ecNumber evidence="5">4.2.1.17</ecNumber>
    </submittedName>
</protein>
<dbReference type="UniPathway" id="UPA00659"/>